<dbReference type="Pfam" id="PF07729">
    <property type="entry name" value="FCD"/>
    <property type="match status" value="1"/>
</dbReference>
<proteinExistence type="predicted"/>
<dbReference type="Proteomes" id="UP000193200">
    <property type="component" value="Unassembled WGS sequence"/>
</dbReference>
<dbReference type="InParanoid" id="A0A1Y5S2N6"/>
<keyword evidence="6" id="KW-1185">Reference proteome</keyword>
<dbReference type="SUPFAM" id="SSF48008">
    <property type="entry name" value="GntR ligand-binding domain-like"/>
    <property type="match status" value="1"/>
</dbReference>
<reference evidence="5 6" key="1">
    <citation type="submission" date="2017-03" db="EMBL/GenBank/DDBJ databases">
        <authorList>
            <person name="Afonso C.L."/>
            <person name="Miller P.J."/>
            <person name="Scott M.A."/>
            <person name="Spackman E."/>
            <person name="Goraichik I."/>
            <person name="Dimitrov K.M."/>
            <person name="Suarez D.L."/>
            <person name="Swayne D.E."/>
        </authorList>
    </citation>
    <scope>NUCLEOTIDE SEQUENCE [LARGE SCALE GENOMIC DNA]</scope>
    <source>
        <strain evidence="5 6">CECT 7691</strain>
    </source>
</reference>
<dbReference type="Gene3D" id="1.20.120.530">
    <property type="entry name" value="GntR ligand-binding domain-like"/>
    <property type="match status" value="1"/>
</dbReference>
<evidence type="ECO:0000256" key="2">
    <source>
        <dbReference type="ARBA" id="ARBA00023125"/>
    </source>
</evidence>
<evidence type="ECO:0000313" key="6">
    <source>
        <dbReference type="Proteomes" id="UP000193200"/>
    </source>
</evidence>
<evidence type="ECO:0000259" key="4">
    <source>
        <dbReference type="PROSITE" id="PS50949"/>
    </source>
</evidence>
<sequence length="218" mass="22660">MRPLDAKPDLTMQTHAAIRAAIMSGDLAPSAPLTQEDLAGRLGVSRQPISHALILLKREGLVVDRGRKGQMVAPIDADRLLALYQVRGALDGLAARLAAGHAGDGCARQLDTLIADGRAAAAKRDIGALVAADVAFHQALQALSGNAEIAGTAEGFWPHMARSMRVVLEDADGWAAIWDEHAAIAGAVIAGDAAGAATLATRHAEHAGETTHRRLTSD</sequence>
<dbReference type="InterPro" id="IPR011711">
    <property type="entry name" value="GntR_C"/>
</dbReference>
<dbReference type="InterPro" id="IPR036388">
    <property type="entry name" value="WH-like_DNA-bd_sf"/>
</dbReference>
<dbReference type="SUPFAM" id="SSF46785">
    <property type="entry name" value="Winged helix' DNA-binding domain"/>
    <property type="match status" value="1"/>
</dbReference>
<dbReference type="PROSITE" id="PS50949">
    <property type="entry name" value="HTH_GNTR"/>
    <property type="match status" value="1"/>
</dbReference>
<dbReference type="PANTHER" id="PTHR43537:SF45">
    <property type="entry name" value="GNTR FAMILY REGULATORY PROTEIN"/>
    <property type="match status" value="1"/>
</dbReference>
<dbReference type="Pfam" id="PF00392">
    <property type="entry name" value="GntR"/>
    <property type="match status" value="1"/>
</dbReference>
<dbReference type="EMBL" id="FWFR01000001">
    <property type="protein sequence ID" value="SLN30937.1"/>
    <property type="molecule type" value="Genomic_DNA"/>
</dbReference>
<evidence type="ECO:0000256" key="3">
    <source>
        <dbReference type="ARBA" id="ARBA00023163"/>
    </source>
</evidence>
<protein>
    <submittedName>
        <fullName evidence="5">Putative HTH-type transcriptional regulator YdfH</fullName>
    </submittedName>
</protein>
<feature type="domain" description="HTH gntR-type" evidence="4">
    <location>
        <begin position="8"/>
        <end position="75"/>
    </location>
</feature>
<keyword evidence="3" id="KW-0804">Transcription</keyword>
<dbReference type="RefSeq" id="WP_176244932.1">
    <property type="nucleotide sequence ID" value="NZ_FWFR01000001.1"/>
</dbReference>
<dbReference type="InterPro" id="IPR008920">
    <property type="entry name" value="TF_FadR/GntR_C"/>
</dbReference>
<dbReference type="AlphaFoldDB" id="A0A1Y5S2N6"/>
<organism evidence="5 6">
    <name type="scientific">Oceanibacterium hippocampi</name>
    <dbReference type="NCBI Taxonomy" id="745714"/>
    <lineage>
        <taxon>Bacteria</taxon>
        <taxon>Pseudomonadati</taxon>
        <taxon>Pseudomonadota</taxon>
        <taxon>Alphaproteobacteria</taxon>
        <taxon>Sneathiellales</taxon>
        <taxon>Sneathiellaceae</taxon>
        <taxon>Oceanibacterium</taxon>
    </lineage>
</organism>
<keyword evidence="2" id="KW-0238">DNA-binding</keyword>
<dbReference type="SMART" id="SM00345">
    <property type="entry name" value="HTH_GNTR"/>
    <property type="match status" value="1"/>
</dbReference>
<dbReference type="PANTHER" id="PTHR43537">
    <property type="entry name" value="TRANSCRIPTIONAL REGULATOR, GNTR FAMILY"/>
    <property type="match status" value="1"/>
</dbReference>
<evidence type="ECO:0000256" key="1">
    <source>
        <dbReference type="ARBA" id="ARBA00023015"/>
    </source>
</evidence>
<gene>
    <name evidence="5" type="primary">ydfH_1</name>
    <name evidence="5" type="ORF">OCH7691_01092</name>
</gene>
<dbReference type="GO" id="GO:0003677">
    <property type="term" value="F:DNA binding"/>
    <property type="evidence" value="ECO:0007669"/>
    <property type="project" value="UniProtKB-KW"/>
</dbReference>
<dbReference type="Gene3D" id="1.10.10.10">
    <property type="entry name" value="Winged helix-like DNA-binding domain superfamily/Winged helix DNA-binding domain"/>
    <property type="match status" value="1"/>
</dbReference>
<dbReference type="GO" id="GO:0003700">
    <property type="term" value="F:DNA-binding transcription factor activity"/>
    <property type="evidence" value="ECO:0007669"/>
    <property type="project" value="InterPro"/>
</dbReference>
<keyword evidence="1" id="KW-0805">Transcription regulation</keyword>
<evidence type="ECO:0000313" key="5">
    <source>
        <dbReference type="EMBL" id="SLN30937.1"/>
    </source>
</evidence>
<name>A0A1Y5S2N6_9PROT</name>
<accession>A0A1Y5S2N6</accession>
<dbReference type="SMART" id="SM00895">
    <property type="entry name" value="FCD"/>
    <property type="match status" value="1"/>
</dbReference>
<dbReference type="InterPro" id="IPR000524">
    <property type="entry name" value="Tscrpt_reg_HTH_GntR"/>
</dbReference>
<dbReference type="InterPro" id="IPR036390">
    <property type="entry name" value="WH_DNA-bd_sf"/>
</dbReference>